<feature type="domain" description="TRAP C4-dicarboxylate transport system permease DctM subunit" evidence="8">
    <location>
        <begin position="6"/>
        <end position="415"/>
    </location>
</feature>
<dbReference type="Pfam" id="PF06808">
    <property type="entry name" value="DctM"/>
    <property type="match status" value="1"/>
</dbReference>
<dbReference type="OrthoDB" id="9790209at2"/>
<evidence type="ECO:0000256" key="6">
    <source>
        <dbReference type="ARBA" id="ARBA00023136"/>
    </source>
</evidence>
<reference evidence="9 10" key="1">
    <citation type="submission" date="2018-06" db="EMBL/GenBank/DDBJ databases">
        <title>Genomic Encyclopedia of Archaeal and Bacterial Type Strains, Phase II (KMG-II): from individual species to whole genera.</title>
        <authorList>
            <person name="Goeker M."/>
        </authorList>
    </citation>
    <scope>NUCLEOTIDE SEQUENCE [LARGE SCALE GENOMIC DNA]</scope>
    <source>
        <strain evidence="9 10">DSM 22009</strain>
    </source>
</reference>
<feature type="transmembrane region" description="Helical" evidence="7">
    <location>
        <begin position="354"/>
        <end position="379"/>
    </location>
</feature>
<comment type="subcellular location">
    <subcellularLocation>
        <location evidence="1 7">Cell inner membrane</location>
        <topology evidence="1 7">Multi-pass membrane protein</topology>
    </subcellularLocation>
</comment>
<keyword evidence="3 7" id="KW-0997">Cell inner membrane</keyword>
<evidence type="ECO:0000256" key="1">
    <source>
        <dbReference type="ARBA" id="ARBA00004429"/>
    </source>
</evidence>
<dbReference type="InterPro" id="IPR004681">
    <property type="entry name" value="TRAP_DctM"/>
</dbReference>
<evidence type="ECO:0000259" key="8">
    <source>
        <dbReference type="Pfam" id="PF06808"/>
    </source>
</evidence>
<keyword evidence="10" id="KW-1185">Reference proteome</keyword>
<feature type="transmembrane region" description="Helical" evidence="7">
    <location>
        <begin position="169"/>
        <end position="189"/>
    </location>
</feature>
<evidence type="ECO:0000313" key="10">
    <source>
        <dbReference type="Proteomes" id="UP000248916"/>
    </source>
</evidence>
<feature type="transmembrane region" description="Helical" evidence="7">
    <location>
        <begin position="313"/>
        <end position="334"/>
    </location>
</feature>
<name>A0A2W7NAY8_9RHOB</name>
<comment type="function">
    <text evidence="7">Part of the tripartite ATP-independent periplasmic (TRAP) transport system.</text>
</comment>
<feature type="transmembrane region" description="Helical" evidence="7">
    <location>
        <begin position="391"/>
        <end position="412"/>
    </location>
</feature>
<dbReference type="EMBL" id="QKZL01000005">
    <property type="protein sequence ID" value="PZX17160.1"/>
    <property type="molecule type" value="Genomic_DNA"/>
</dbReference>
<keyword evidence="6 7" id="KW-0472">Membrane</keyword>
<evidence type="ECO:0000256" key="3">
    <source>
        <dbReference type="ARBA" id="ARBA00022519"/>
    </source>
</evidence>
<dbReference type="AlphaFoldDB" id="A0A2W7NAY8"/>
<dbReference type="NCBIfam" id="TIGR00786">
    <property type="entry name" value="dctM"/>
    <property type="match status" value="1"/>
</dbReference>
<evidence type="ECO:0000256" key="5">
    <source>
        <dbReference type="ARBA" id="ARBA00022989"/>
    </source>
</evidence>
<keyword evidence="4 7" id="KW-0812">Transmembrane</keyword>
<accession>A0A2W7NAY8</accession>
<dbReference type="Proteomes" id="UP000248916">
    <property type="component" value="Unassembled WGS sequence"/>
</dbReference>
<gene>
    <name evidence="9" type="ORF">LX81_01792</name>
</gene>
<evidence type="ECO:0000256" key="2">
    <source>
        <dbReference type="ARBA" id="ARBA00022475"/>
    </source>
</evidence>
<dbReference type="RefSeq" id="WP_111536930.1">
    <property type="nucleotide sequence ID" value="NZ_QKZL01000005.1"/>
</dbReference>
<dbReference type="PANTHER" id="PTHR33362:SF3">
    <property type="entry name" value="SIALIC ACID TRAP TRANSPORTER PERMEASE PROTEIN SIAT"/>
    <property type="match status" value="1"/>
</dbReference>
<dbReference type="GO" id="GO:0022857">
    <property type="term" value="F:transmembrane transporter activity"/>
    <property type="evidence" value="ECO:0007669"/>
    <property type="project" value="UniProtKB-UniRule"/>
</dbReference>
<dbReference type="PIRSF" id="PIRSF006066">
    <property type="entry name" value="HI0050"/>
    <property type="match status" value="1"/>
</dbReference>
<protein>
    <recommendedName>
        <fullName evidence="7">TRAP transporter large permease protein</fullName>
    </recommendedName>
</protein>
<feature type="transmembrane region" description="Helical" evidence="7">
    <location>
        <begin position="270"/>
        <end position="292"/>
    </location>
</feature>
<dbReference type="InterPro" id="IPR010656">
    <property type="entry name" value="DctM"/>
</dbReference>
<keyword evidence="2" id="KW-1003">Cell membrane</keyword>
<dbReference type="PANTHER" id="PTHR33362">
    <property type="entry name" value="SIALIC ACID TRAP TRANSPORTER PERMEASE PROTEIN SIAT-RELATED"/>
    <property type="match status" value="1"/>
</dbReference>
<feature type="transmembrane region" description="Helical" evidence="7">
    <location>
        <begin position="217"/>
        <end position="250"/>
    </location>
</feature>
<organism evidence="9 10">
    <name type="scientific">Palleronia aestuarii</name>
    <dbReference type="NCBI Taxonomy" id="568105"/>
    <lineage>
        <taxon>Bacteria</taxon>
        <taxon>Pseudomonadati</taxon>
        <taxon>Pseudomonadota</taxon>
        <taxon>Alphaproteobacteria</taxon>
        <taxon>Rhodobacterales</taxon>
        <taxon>Roseobacteraceae</taxon>
        <taxon>Palleronia</taxon>
    </lineage>
</organism>
<feature type="transmembrane region" description="Helical" evidence="7">
    <location>
        <begin position="135"/>
        <end position="163"/>
    </location>
</feature>
<comment type="caution">
    <text evidence="9">The sequence shown here is derived from an EMBL/GenBank/DDBJ whole genome shotgun (WGS) entry which is preliminary data.</text>
</comment>
<proteinExistence type="inferred from homology"/>
<keyword evidence="7" id="KW-0813">Transport</keyword>
<keyword evidence="5 7" id="KW-1133">Transmembrane helix</keyword>
<comment type="similarity">
    <text evidence="7">Belongs to the TRAP transporter large permease family.</text>
</comment>
<comment type="caution">
    <text evidence="7">Lacks conserved residue(s) required for the propagation of feature annotation.</text>
</comment>
<evidence type="ECO:0000256" key="4">
    <source>
        <dbReference type="ARBA" id="ARBA00022692"/>
    </source>
</evidence>
<feature type="transmembrane region" description="Helical" evidence="7">
    <location>
        <begin position="98"/>
        <end position="123"/>
    </location>
</feature>
<evidence type="ECO:0000313" key="9">
    <source>
        <dbReference type="EMBL" id="PZX17160.1"/>
    </source>
</evidence>
<evidence type="ECO:0000256" key="7">
    <source>
        <dbReference type="RuleBase" id="RU369079"/>
    </source>
</evidence>
<sequence>MAWILFGTFIALILLRVPISIAIGTATILTFLASDFSNALQIVPQQMLEGVNKASLTAVPFFIMAGNLMNATGVTERIFAFANSLVGHMKAGLAQVNVLSSMIFAGISGAAVADCAGLGAIEIKAMRERGYKPDFAAAITVASSVIGPLIPPSIGLVIYAFLAQQSIERMFLAGLIPGLLVGLSLMIYVRLRAGWEDFPTQERATAREVAGTARHGFLALVAPGIILGSIMLGFVTATEAGVLASLYCIMLGLWYRELTWKSFFQAVSDTAMMTAVIMIIIAFSIAMGWLLAIEQVPQQLADWTFSFTENKNVFLGLLIVFVILVGCVVEGVPAKLILVPTLLPVTDAYGIDRVHFGIIIQLGLLIGIATPPMGIGLYIVSEVGRVRFEKVTMAVLPMLVPLFAVLILLTYVPQIATFLPDLVLGPEGSTSQ</sequence>
<dbReference type="GO" id="GO:0005886">
    <property type="term" value="C:plasma membrane"/>
    <property type="evidence" value="ECO:0007669"/>
    <property type="project" value="UniProtKB-SubCell"/>
</dbReference>
<comment type="subunit">
    <text evidence="7">The complex comprises the extracytoplasmic solute receptor protein and the two transmembrane proteins.</text>
</comment>